<dbReference type="PANTHER" id="PTHR31859">
    <property type="entry name" value="TETRATRICOPEPTIDE REPEAT PROTEIN 39 FAMILY MEMBER"/>
    <property type="match status" value="1"/>
</dbReference>
<dbReference type="InterPro" id="IPR011990">
    <property type="entry name" value="TPR-like_helical_dom_sf"/>
</dbReference>
<protein>
    <submittedName>
        <fullName evidence="2">Uncharacterized protein</fullName>
    </submittedName>
</protein>
<feature type="compositionally biased region" description="Acidic residues" evidence="1">
    <location>
        <begin position="12"/>
        <end position="22"/>
    </location>
</feature>
<feature type="region of interest" description="Disordered" evidence="1">
    <location>
        <begin position="584"/>
        <end position="610"/>
    </location>
</feature>
<name>A0A8J1TRJ4_OWEFU</name>
<evidence type="ECO:0000313" key="3">
    <source>
        <dbReference type="Proteomes" id="UP000749559"/>
    </source>
</evidence>
<dbReference type="SUPFAM" id="SSF48452">
    <property type="entry name" value="TPR-like"/>
    <property type="match status" value="1"/>
</dbReference>
<accession>A0A8J1TRJ4</accession>
<sequence>MSDQMNSRNDSDNEEEKFEDATETPKVGTTLDLEDALEQTCIAMKLFLNNKFAEAKARFEPWAHCSMYHGLGYSTIMYLQAVMTFDMTDIETAIETVKAAVSVCNKKRKKTSMAQSFTRALSKTNYDEYTEEECHAELCYAECLLERALLTFIQDENLISFVKGGLKIRACYLSYKECAKMLKYRNWKDQKMKMHFESGVHMGLGAFNLMISLLPTKVLKLLEFVGFSGNKLLGLEELEAGAALTTSLRGPLCTLILLGYHTLITYVLGTADGDIGVSERVLAPCIKDFPKSALFLFFKGRIEEIKGNIDSAIIKLDESIESQTEWRQFHHLCYWELMWCYCFKRDYLMAMKYAERLCNENRWSRATYMYQKAAFLLMCPDTTPDTKDHLRYLFTEVPNLKQRIAGKSIPIEKFAVKKSARYLAQNERLTLPALELIYVWHGFAVLAKHPALLEPFMNIVESELNIIVENKDKYENYADDYCLALLLKGVILKHMGKLFQAEQCFREIWQNEKQLKVDQYLVPYSIMELAIAEIDEEKYDDAKKLLDTARFKYKGYSLETRLHFRIRAANLMIKQRLGRGREDDLDSEEVVAEPTTPTKSQTDSPLKTEVNGVTEKLDLTSL</sequence>
<dbReference type="AlphaFoldDB" id="A0A8J1TRJ4"/>
<dbReference type="Proteomes" id="UP000749559">
    <property type="component" value="Unassembled WGS sequence"/>
</dbReference>
<proteinExistence type="predicted"/>
<feature type="compositionally biased region" description="Polar residues" evidence="1">
    <location>
        <begin position="595"/>
        <end position="605"/>
    </location>
</feature>
<organism evidence="2 3">
    <name type="scientific">Owenia fusiformis</name>
    <name type="common">Polychaete worm</name>
    <dbReference type="NCBI Taxonomy" id="6347"/>
    <lineage>
        <taxon>Eukaryota</taxon>
        <taxon>Metazoa</taxon>
        <taxon>Spiralia</taxon>
        <taxon>Lophotrochozoa</taxon>
        <taxon>Annelida</taxon>
        <taxon>Polychaeta</taxon>
        <taxon>Sedentaria</taxon>
        <taxon>Canalipalpata</taxon>
        <taxon>Sabellida</taxon>
        <taxon>Oweniida</taxon>
        <taxon>Oweniidae</taxon>
        <taxon>Owenia</taxon>
    </lineage>
</organism>
<comment type="caution">
    <text evidence="2">The sequence shown here is derived from an EMBL/GenBank/DDBJ whole genome shotgun (WGS) entry which is preliminary data.</text>
</comment>
<evidence type="ECO:0000313" key="2">
    <source>
        <dbReference type="EMBL" id="CAH1776044.1"/>
    </source>
</evidence>
<dbReference type="InterPro" id="IPR019412">
    <property type="entry name" value="IML2/TPR_39"/>
</dbReference>
<evidence type="ECO:0000256" key="1">
    <source>
        <dbReference type="SAM" id="MobiDB-lite"/>
    </source>
</evidence>
<gene>
    <name evidence="2" type="ORF">OFUS_LOCUS3269</name>
</gene>
<reference evidence="2" key="1">
    <citation type="submission" date="2022-03" db="EMBL/GenBank/DDBJ databases">
        <authorList>
            <person name="Martin C."/>
        </authorList>
    </citation>
    <scope>NUCLEOTIDE SEQUENCE</scope>
</reference>
<dbReference type="OrthoDB" id="43460at2759"/>
<feature type="region of interest" description="Disordered" evidence="1">
    <location>
        <begin position="1"/>
        <end position="25"/>
    </location>
</feature>
<dbReference type="EMBL" id="CAIIXF020000001">
    <property type="protein sequence ID" value="CAH1776044.1"/>
    <property type="molecule type" value="Genomic_DNA"/>
</dbReference>
<dbReference type="Pfam" id="PF10300">
    <property type="entry name" value="Iml2-TPR_39"/>
    <property type="match status" value="1"/>
</dbReference>
<dbReference type="PANTHER" id="PTHR31859:SF9">
    <property type="entry name" value="TETRATRICOPEPTIDE REPEAT PROTEIN 39B"/>
    <property type="match status" value="1"/>
</dbReference>
<keyword evidence="3" id="KW-1185">Reference proteome</keyword>